<dbReference type="OrthoDB" id="7243102at2"/>
<comment type="caution">
    <text evidence="1">The sequence shown here is derived from an EMBL/GenBank/DDBJ whole genome shotgun (WGS) entry which is preliminary data.</text>
</comment>
<dbReference type="EMBL" id="NKUC01000024">
    <property type="protein sequence ID" value="PYD56399.1"/>
    <property type="molecule type" value="Genomic_DNA"/>
</dbReference>
<name>A0A318PGX9_KOMXY</name>
<evidence type="ECO:0000313" key="1">
    <source>
        <dbReference type="EMBL" id="PYD56399.1"/>
    </source>
</evidence>
<protein>
    <submittedName>
        <fullName evidence="1">Uncharacterized protein</fullName>
    </submittedName>
</protein>
<accession>A0A318PGX9</accession>
<dbReference type="Proteomes" id="UP000248257">
    <property type="component" value="Unassembled WGS sequence"/>
</dbReference>
<sequence>MRQASSGQVFKRGTFVWLQAYATSDTIRSLYAMLRDITLVATMLSVATQDVEEALSQWKYCPQSAIYETPDRRGAWSRNELLILGQRWMSGDSASEISGLLNRSPASVSSKRRHLSLPARVRISKVQEAEILAEKRGAIPADPKVILTWEQASLLTPEERRGRTWYIRHSLNRLKLTAHKGGYKVRWHEAANIEIAYRHFAFQSPTEIARDFLISESALKSQSSWEQLPPRKGEKTPWFISAKAEHYIAEHDYIRRECLCKAGCFFWTTRKGGDRVSRRYRRSVAAVHGIAA</sequence>
<organism evidence="1 2">
    <name type="scientific">Komagataeibacter xylinus</name>
    <name type="common">Gluconacetobacter xylinus</name>
    <dbReference type="NCBI Taxonomy" id="28448"/>
    <lineage>
        <taxon>Bacteria</taxon>
        <taxon>Pseudomonadati</taxon>
        <taxon>Pseudomonadota</taxon>
        <taxon>Alphaproteobacteria</taxon>
        <taxon>Acetobacterales</taxon>
        <taxon>Acetobacteraceae</taxon>
        <taxon>Komagataeibacter</taxon>
    </lineage>
</organism>
<dbReference type="STRING" id="1220579.GCA_001571345_02123"/>
<proteinExistence type="predicted"/>
<reference evidence="1 2" key="1">
    <citation type="submission" date="2017-07" db="EMBL/GenBank/DDBJ databases">
        <title>A draft genome sequence of Komagataeibacter xylinus LMG 1515.</title>
        <authorList>
            <person name="Skraban J."/>
            <person name="Cleenwerck I."/>
            <person name="Vandamme P."/>
            <person name="Trcek J."/>
        </authorList>
    </citation>
    <scope>NUCLEOTIDE SEQUENCE [LARGE SCALE GENOMIC DNA]</scope>
    <source>
        <strain evidence="1 2">LMG 1515</strain>
    </source>
</reference>
<gene>
    <name evidence="1" type="ORF">CFR75_11320</name>
</gene>
<evidence type="ECO:0000313" key="2">
    <source>
        <dbReference type="Proteomes" id="UP000248257"/>
    </source>
</evidence>
<dbReference type="AlphaFoldDB" id="A0A318PGX9"/>
<keyword evidence="2" id="KW-1185">Reference proteome</keyword>